<dbReference type="EMBL" id="SIHJ01000002">
    <property type="protein sequence ID" value="TWT33850.1"/>
    <property type="molecule type" value="Genomic_DNA"/>
</dbReference>
<accession>A0A5C5V6Z5</accession>
<name>A0A5C5V6Z5_9BACT</name>
<keyword evidence="2" id="KW-1185">Reference proteome</keyword>
<gene>
    <name evidence="1" type="ORF">KOR34_36850</name>
</gene>
<dbReference type="AlphaFoldDB" id="A0A5C5V6Z5"/>
<protein>
    <submittedName>
        <fullName evidence="1">Uncharacterized protein</fullName>
    </submittedName>
</protein>
<sequence>MDTQYLEQIARQFSDDLWTPKEAVGYCYQEVADLEPTDRATAIREAVSPAMFEHLRNAAVRALDAIPPDFDHFGLGLVTPDAAWAVTEVPRSFVESLANGDATS</sequence>
<comment type="caution">
    <text evidence="1">The sequence shown here is derived from an EMBL/GenBank/DDBJ whole genome shotgun (WGS) entry which is preliminary data.</text>
</comment>
<evidence type="ECO:0000313" key="1">
    <source>
        <dbReference type="EMBL" id="TWT33850.1"/>
    </source>
</evidence>
<reference evidence="1 2" key="1">
    <citation type="submission" date="2019-02" db="EMBL/GenBank/DDBJ databases">
        <title>Deep-cultivation of Planctomycetes and their phenomic and genomic characterization uncovers novel biology.</title>
        <authorList>
            <person name="Wiegand S."/>
            <person name="Jogler M."/>
            <person name="Boedeker C."/>
            <person name="Pinto D."/>
            <person name="Vollmers J."/>
            <person name="Rivas-Marin E."/>
            <person name="Kohn T."/>
            <person name="Peeters S.H."/>
            <person name="Heuer A."/>
            <person name="Rast P."/>
            <person name="Oberbeckmann S."/>
            <person name="Bunk B."/>
            <person name="Jeske O."/>
            <person name="Meyerdierks A."/>
            <person name="Storesund J.E."/>
            <person name="Kallscheuer N."/>
            <person name="Luecker S."/>
            <person name="Lage O.M."/>
            <person name="Pohl T."/>
            <person name="Merkel B.J."/>
            <person name="Hornburger P."/>
            <person name="Mueller R.-W."/>
            <person name="Bruemmer F."/>
            <person name="Labrenz M."/>
            <person name="Spormann A.M."/>
            <person name="Op Den Camp H."/>
            <person name="Overmann J."/>
            <person name="Amann R."/>
            <person name="Jetten M.S.M."/>
            <person name="Mascher T."/>
            <person name="Medema M.H."/>
            <person name="Devos D.P."/>
            <person name="Kaster A.-K."/>
            <person name="Ovreas L."/>
            <person name="Rohde M."/>
            <person name="Galperin M.Y."/>
            <person name="Jogler C."/>
        </authorList>
    </citation>
    <scope>NUCLEOTIDE SEQUENCE [LARGE SCALE GENOMIC DNA]</scope>
    <source>
        <strain evidence="1 2">KOR34</strain>
    </source>
</reference>
<dbReference type="Proteomes" id="UP000316714">
    <property type="component" value="Unassembled WGS sequence"/>
</dbReference>
<proteinExistence type="predicted"/>
<organism evidence="1 2">
    <name type="scientific">Posidoniimonas corsicana</name>
    <dbReference type="NCBI Taxonomy" id="1938618"/>
    <lineage>
        <taxon>Bacteria</taxon>
        <taxon>Pseudomonadati</taxon>
        <taxon>Planctomycetota</taxon>
        <taxon>Planctomycetia</taxon>
        <taxon>Pirellulales</taxon>
        <taxon>Lacipirellulaceae</taxon>
        <taxon>Posidoniimonas</taxon>
    </lineage>
</organism>
<dbReference type="RefSeq" id="WP_146566806.1">
    <property type="nucleotide sequence ID" value="NZ_SIHJ01000002.1"/>
</dbReference>
<evidence type="ECO:0000313" key="2">
    <source>
        <dbReference type="Proteomes" id="UP000316714"/>
    </source>
</evidence>